<dbReference type="PANTHER" id="PTHR23294">
    <property type="entry name" value="ET TRANSLATION PRODUCT-RELATED"/>
    <property type="match status" value="1"/>
</dbReference>
<evidence type="ECO:0000256" key="3">
    <source>
        <dbReference type="ARBA" id="ARBA00022989"/>
    </source>
</evidence>
<dbReference type="AlphaFoldDB" id="A0A1J8Q9C4"/>
<dbReference type="SUPFAM" id="SSF103473">
    <property type="entry name" value="MFS general substrate transporter"/>
    <property type="match status" value="1"/>
</dbReference>
<proteinExistence type="predicted"/>
<dbReference type="InterPro" id="IPR036259">
    <property type="entry name" value="MFS_trans_sf"/>
</dbReference>
<feature type="transmembrane region" description="Helical" evidence="5">
    <location>
        <begin position="261"/>
        <end position="281"/>
    </location>
</feature>
<dbReference type="PANTHER" id="PTHR23294:SF59">
    <property type="entry name" value="UNC93-LIKE PROTEIN C922.05C"/>
    <property type="match status" value="1"/>
</dbReference>
<evidence type="ECO:0000313" key="6">
    <source>
        <dbReference type="EMBL" id="OJA18262.1"/>
    </source>
</evidence>
<evidence type="ECO:0000256" key="1">
    <source>
        <dbReference type="ARBA" id="ARBA00004141"/>
    </source>
</evidence>
<keyword evidence="3 5" id="KW-1133">Transmembrane helix</keyword>
<dbReference type="InterPro" id="IPR051617">
    <property type="entry name" value="UNC-93-like_regulator"/>
</dbReference>
<evidence type="ECO:0000256" key="5">
    <source>
        <dbReference type="SAM" id="Phobius"/>
    </source>
</evidence>
<protein>
    <recommendedName>
        <fullName evidence="8">Major facilitator superfamily (MFS) profile domain-containing protein</fullName>
    </recommendedName>
</protein>
<evidence type="ECO:0000313" key="7">
    <source>
        <dbReference type="Proteomes" id="UP000183567"/>
    </source>
</evidence>
<comment type="subcellular location">
    <subcellularLocation>
        <location evidence="1">Membrane</location>
        <topology evidence="1">Multi-pass membrane protein</topology>
    </subcellularLocation>
</comment>
<feature type="transmembrane region" description="Helical" evidence="5">
    <location>
        <begin position="180"/>
        <end position="202"/>
    </location>
</feature>
<feature type="transmembrane region" description="Helical" evidence="5">
    <location>
        <begin position="309"/>
        <end position="326"/>
    </location>
</feature>
<feature type="transmembrane region" description="Helical" evidence="5">
    <location>
        <begin position="383"/>
        <end position="404"/>
    </location>
</feature>
<feature type="transmembrane region" description="Helical" evidence="5">
    <location>
        <begin position="143"/>
        <end position="168"/>
    </location>
</feature>
<dbReference type="InterPro" id="IPR010291">
    <property type="entry name" value="Ion_channel_UNC-93"/>
</dbReference>
<evidence type="ECO:0008006" key="8">
    <source>
        <dbReference type="Google" id="ProtNLM"/>
    </source>
</evidence>
<accession>A0A1J8Q9C4</accession>
<evidence type="ECO:0000256" key="2">
    <source>
        <dbReference type="ARBA" id="ARBA00022692"/>
    </source>
</evidence>
<evidence type="ECO:0000256" key="4">
    <source>
        <dbReference type="ARBA" id="ARBA00023136"/>
    </source>
</evidence>
<organism evidence="6 7">
    <name type="scientific">Rhizopogon vesiculosus</name>
    <dbReference type="NCBI Taxonomy" id="180088"/>
    <lineage>
        <taxon>Eukaryota</taxon>
        <taxon>Fungi</taxon>
        <taxon>Dikarya</taxon>
        <taxon>Basidiomycota</taxon>
        <taxon>Agaricomycotina</taxon>
        <taxon>Agaricomycetes</taxon>
        <taxon>Agaricomycetidae</taxon>
        <taxon>Boletales</taxon>
        <taxon>Suillineae</taxon>
        <taxon>Rhizopogonaceae</taxon>
        <taxon>Rhizopogon</taxon>
    </lineage>
</organism>
<keyword evidence="2 5" id="KW-0812">Transmembrane</keyword>
<feature type="transmembrane region" description="Helical" evidence="5">
    <location>
        <begin position="447"/>
        <end position="468"/>
    </location>
</feature>
<comment type="caution">
    <text evidence="6">The sequence shown here is derived from an EMBL/GenBank/DDBJ whole genome shotgun (WGS) entry which is preliminary data.</text>
</comment>
<dbReference type="OrthoDB" id="196103at2759"/>
<feature type="transmembrane region" description="Helical" evidence="5">
    <location>
        <begin position="214"/>
        <end position="234"/>
    </location>
</feature>
<dbReference type="Proteomes" id="UP000183567">
    <property type="component" value="Unassembled WGS sequence"/>
</dbReference>
<keyword evidence="7" id="KW-1185">Reference proteome</keyword>
<gene>
    <name evidence="6" type="ORF">AZE42_05822</name>
</gene>
<feature type="transmembrane region" description="Helical" evidence="5">
    <location>
        <begin position="32"/>
        <end position="57"/>
    </location>
</feature>
<reference evidence="6 7" key="1">
    <citation type="submission" date="2016-03" db="EMBL/GenBank/DDBJ databases">
        <title>Comparative genomics of the ectomycorrhizal sister species Rhizopogon vinicolor and Rhizopogon vesiculosus (Basidiomycota: Boletales) reveals a divergence of the mating type B locus.</title>
        <authorList>
            <person name="Mujic A.B."/>
            <person name="Kuo A."/>
            <person name="Tritt A."/>
            <person name="Lipzen A."/>
            <person name="Chen C."/>
            <person name="Johnson J."/>
            <person name="Sharma A."/>
            <person name="Barry K."/>
            <person name="Grigoriev I.V."/>
            <person name="Spatafora J.W."/>
        </authorList>
    </citation>
    <scope>NUCLEOTIDE SEQUENCE [LARGE SCALE GENOMIC DNA]</scope>
    <source>
        <strain evidence="6 7">AM-OR11-056</strain>
    </source>
</reference>
<feature type="transmembrane region" description="Helical" evidence="5">
    <location>
        <begin position="77"/>
        <end position="97"/>
    </location>
</feature>
<dbReference type="Pfam" id="PF05978">
    <property type="entry name" value="UNC-93"/>
    <property type="match status" value="1"/>
</dbReference>
<dbReference type="Gene3D" id="1.20.1250.20">
    <property type="entry name" value="MFS general substrate transporter like domains"/>
    <property type="match status" value="1"/>
</dbReference>
<feature type="transmembrane region" description="Helical" evidence="5">
    <location>
        <begin position="109"/>
        <end position="137"/>
    </location>
</feature>
<sequence length="510" mass="57097">MTTSSDEKRSGSSTPDGDVVSVYERPKGLRGIYYHPITQVVMLGFVCFLCPGMFNALTGLGGGGQVDPTTSANSTCAVYATYAFFAFFSGTVNNKIGAKRTLLLGTLGYALYVGSYLQVFFPFVRTCIILMSIYSAINIHPDAGWFVVASGAILGVTAAFLWTAQGSLMLSYCTEAQKGLFISIFWAIFNLGAVVGSVVSFGQNFRSTTNGVSNGTYVGILILTILGVTIPLLMADPDKMIRTDGTRVVVARHPSWKSEFYGLWVAIITDPMILLLFPMFWASNYFYTWQFNDYNSALFNIRARSLNNFMYWLSQIAGSLLIGLVLDSKRLRRRVRAFSGWTILLVMTFIVHVWAYYYQRTYTRASIPTDAQKMDIYDPQYPAHIWLMIFYGLLDAMWQTTSFWLIGAMSNDTNKLAIYAGFYHSIQSAGAAGVWRMDAVGFSYMNIFLSTWCLVVAGLVFAFPMIYLRIRDTTVLEDEGLIQRDQELNIKVKEIGMVEVEVDESRKELP</sequence>
<dbReference type="GO" id="GO:0016020">
    <property type="term" value="C:membrane"/>
    <property type="evidence" value="ECO:0007669"/>
    <property type="project" value="UniProtKB-SubCell"/>
</dbReference>
<feature type="transmembrane region" description="Helical" evidence="5">
    <location>
        <begin position="338"/>
        <end position="357"/>
    </location>
</feature>
<feature type="transmembrane region" description="Helical" evidence="5">
    <location>
        <begin position="416"/>
        <end position="435"/>
    </location>
</feature>
<name>A0A1J8Q9C4_9AGAM</name>
<keyword evidence="4 5" id="KW-0472">Membrane</keyword>
<dbReference type="EMBL" id="LVVM01001566">
    <property type="protein sequence ID" value="OJA18262.1"/>
    <property type="molecule type" value="Genomic_DNA"/>
</dbReference>